<dbReference type="PANTHER" id="PTHR24348:SF22">
    <property type="entry name" value="NON-SPECIFIC SERINE_THREONINE PROTEIN KINASE"/>
    <property type="match status" value="1"/>
</dbReference>
<dbReference type="EMBL" id="LDAU01000120">
    <property type="protein sequence ID" value="KRX04158.1"/>
    <property type="molecule type" value="Genomic_DNA"/>
</dbReference>
<sequence length="267" mass="31338">MNNVIGTGQQGFVYLGQNKNKPEQKFAVKIIEMDKSDRIKLQTIVNELKVMEKFDSPYIVKLISKFKSNNNMYIIMEYCEQGNLQSYLNNCPQIPEEQILKFLAQIIQGYQQLVQKNVIHRDLKPENIFLHNNKALIGDFGLAHLLQTENGGTRLDKYMTVAGSPNYRSPQLLYENEEKIVYANNKCDVWSLGVISYEASQKQKPWTGNTIQELKQNIKTKQLQFKRPISLEFKRLIQSMLQYREDKRISWEQLYKNELIQQYMQSP</sequence>
<dbReference type="OMA" id="QHENIWR"/>
<dbReference type="GO" id="GO:0016020">
    <property type="term" value="C:membrane"/>
    <property type="evidence" value="ECO:0007669"/>
    <property type="project" value="TreeGrafter"/>
</dbReference>
<dbReference type="PIRSF" id="PIRSF000654">
    <property type="entry name" value="Integrin-linked_kinase"/>
    <property type="match status" value="1"/>
</dbReference>
<evidence type="ECO:0000256" key="1">
    <source>
        <dbReference type="ARBA" id="ARBA00022679"/>
    </source>
</evidence>
<evidence type="ECO:0000256" key="2">
    <source>
        <dbReference type="ARBA" id="ARBA00022741"/>
    </source>
</evidence>
<dbReference type="Gene3D" id="1.10.510.10">
    <property type="entry name" value="Transferase(Phosphotransferase) domain 1"/>
    <property type="match status" value="1"/>
</dbReference>
<dbReference type="PROSITE" id="PS00108">
    <property type="entry name" value="PROTEIN_KINASE_ST"/>
    <property type="match status" value="1"/>
</dbReference>
<dbReference type="InParanoid" id="A0A0V0QPD0"/>
<evidence type="ECO:0000313" key="7">
    <source>
        <dbReference type="Proteomes" id="UP000054937"/>
    </source>
</evidence>
<dbReference type="GO" id="GO:0005829">
    <property type="term" value="C:cytosol"/>
    <property type="evidence" value="ECO:0007669"/>
    <property type="project" value="TreeGrafter"/>
</dbReference>
<comment type="caution">
    <text evidence="6">The sequence shown here is derived from an EMBL/GenBank/DDBJ whole genome shotgun (WGS) entry which is preliminary data.</text>
</comment>
<dbReference type="GO" id="GO:0005524">
    <property type="term" value="F:ATP binding"/>
    <property type="evidence" value="ECO:0007669"/>
    <property type="project" value="UniProtKB-KW"/>
</dbReference>
<keyword evidence="7" id="KW-1185">Reference proteome</keyword>
<reference evidence="6 7" key="1">
    <citation type="journal article" date="2015" name="Sci. Rep.">
        <title>Genome of the facultative scuticociliatosis pathogen Pseudocohnilembus persalinus provides insight into its virulence through horizontal gene transfer.</title>
        <authorList>
            <person name="Xiong J."/>
            <person name="Wang G."/>
            <person name="Cheng J."/>
            <person name="Tian M."/>
            <person name="Pan X."/>
            <person name="Warren A."/>
            <person name="Jiang C."/>
            <person name="Yuan D."/>
            <person name="Miao W."/>
        </authorList>
    </citation>
    <scope>NUCLEOTIDE SEQUENCE [LARGE SCALE GENOMIC DNA]</scope>
    <source>
        <strain evidence="6">36N120E</strain>
    </source>
</reference>
<name>A0A0V0QPD0_PSEPJ</name>
<gene>
    <name evidence="6" type="ORF">PPERSA_11282</name>
</gene>
<dbReference type="GO" id="GO:0005776">
    <property type="term" value="C:autophagosome"/>
    <property type="evidence" value="ECO:0007669"/>
    <property type="project" value="TreeGrafter"/>
</dbReference>
<dbReference type="AlphaFoldDB" id="A0A0V0QPD0"/>
<dbReference type="SUPFAM" id="SSF56112">
    <property type="entry name" value="Protein kinase-like (PK-like)"/>
    <property type="match status" value="1"/>
</dbReference>
<dbReference type="InterPro" id="IPR045269">
    <property type="entry name" value="Atg1-like"/>
</dbReference>
<dbReference type="InterPro" id="IPR000719">
    <property type="entry name" value="Prot_kinase_dom"/>
</dbReference>
<dbReference type="OrthoDB" id="5337378at2759"/>
<dbReference type="SMART" id="SM00220">
    <property type="entry name" value="S_TKc"/>
    <property type="match status" value="1"/>
</dbReference>
<evidence type="ECO:0000259" key="5">
    <source>
        <dbReference type="PROSITE" id="PS50011"/>
    </source>
</evidence>
<dbReference type="InterPro" id="IPR008271">
    <property type="entry name" value="Ser/Thr_kinase_AS"/>
</dbReference>
<protein>
    <submittedName>
        <fullName evidence="6">Protein kinase-like domain</fullName>
    </submittedName>
</protein>
<proteinExistence type="predicted"/>
<dbReference type="GO" id="GO:0000045">
    <property type="term" value="P:autophagosome assembly"/>
    <property type="evidence" value="ECO:0007669"/>
    <property type="project" value="TreeGrafter"/>
</dbReference>
<keyword evidence="2" id="KW-0547">Nucleotide-binding</keyword>
<accession>A0A0V0QPD0</accession>
<dbReference type="Pfam" id="PF00069">
    <property type="entry name" value="Pkinase"/>
    <property type="match status" value="1"/>
</dbReference>
<dbReference type="GO" id="GO:0000407">
    <property type="term" value="C:phagophore assembly site"/>
    <property type="evidence" value="ECO:0007669"/>
    <property type="project" value="TreeGrafter"/>
</dbReference>
<evidence type="ECO:0000256" key="3">
    <source>
        <dbReference type="ARBA" id="ARBA00022777"/>
    </source>
</evidence>
<evidence type="ECO:0000256" key="4">
    <source>
        <dbReference type="ARBA" id="ARBA00022840"/>
    </source>
</evidence>
<dbReference type="Proteomes" id="UP000054937">
    <property type="component" value="Unassembled WGS sequence"/>
</dbReference>
<keyword evidence="3 6" id="KW-0418">Kinase</keyword>
<keyword evidence="4" id="KW-0067">ATP-binding</keyword>
<dbReference type="InterPro" id="IPR011009">
    <property type="entry name" value="Kinase-like_dom_sf"/>
</dbReference>
<keyword evidence="1" id="KW-0808">Transferase</keyword>
<organism evidence="6 7">
    <name type="scientific">Pseudocohnilembus persalinus</name>
    <name type="common">Ciliate</name>
    <dbReference type="NCBI Taxonomy" id="266149"/>
    <lineage>
        <taxon>Eukaryota</taxon>
        <taxon>Sar</taxon>
        <taxon>Alveolata</taxon>
        <taxon>Ciliophora</taxon>
        <taxon>Intramacronucleata</taxon>
        <taxon>Oligohymenophorea</taxon>
        <taxon>Scuticociliatia</taxon>
        <taxon>Philasterida</taxon>
        <taxon>Pseudocohnilembidae</taxon>
        <taxon>Pseudocohnilembus</taxon>
    </lineage>
</organism>
<feature type="domain" description="Protein kinase" evidence="5">
    <location>
        <begin position="1"/>
        <end position="260"/>
    </location>
</feature>
<dbReference type="GO" id="GO:0004674">
    <property type="term" value="F:protein serine/threonine kinase activity"/>
    <property type="evidence" value="ECO:0007669"/>
    <property type="project" value="InterPro"/>
</dbReference>
<dbReference type="PROSITE" id="PS50011">
    <property type="entry name" value="PROTEIN_KINASE_DOM"/>
    <property type="match status" value="1"/>
</dbReference>
<dbReference type="PANTHER" id="PTHR24348">
    <property type="entry name" value="SERINE/THREONINE-PROTEIN KINASE UNC-51-RELATED"/>
    <property type="match status" value="1"/>
</dbReference>
<evidence type="ECO:0000313" key="6">
    <source>
        <dbReference type="EMBL" id="KRX04158.1"/>
    </source>
</evidence>
<dbReference type="GO" id="GO:0010506">
    <property type="term" value="P:regulation of autophagy"/>
    <property type="evidence" value="ECO:0007669"/>
    <property type="project" value="InterPro"/>
</dbReference>